<dbReference type="GO" id="GO:0005634">
    <property type="term" value="C:nucleus"/>
    <property type="evidence" value="ECO:0007669"/>
    <property type="project" value="UniProtKB-SubCell"/>
</dbReference>
<evidence type="ECO:0000256" key="3">
    <source>
        <dbReference type="ARBA" id="ARBA00007321"/>
    </source>
</evidence>
<dbReference type="PANTHER" id="PTHR14582:SF1">
    <property type="entry name" value="CENTROMERE PROTEIN O"/>
    <property type="match status" value="1"/>
</dbReference>
<reference evidence="7" key="1">
    <citation type="journal article" date="2020" name="Stud. Mycol.">
        <title>101 Dothideomycetes genomes: a test case for predicting lifestyles and emergence of pathogens.</title>
        <authorList>
            <person name="Haridas S."/>
            <person name="Albert R."/>
            <person name="Binder M."/>
            <person name="Bloem J."/>
            <person name="Labutti K."/>
            <person name="Salamov A."/>
            <person name="Andreopoulos B."/>
            <person name="Baker S."/>
            <person name="Barry K."/>
            <person name="Bills G."/>
            <person name="Bluhm B."/>
            <person name="Cannon C."/>
            <person name="Castanera R."/>
            <person name="Culley D."/>
            <person name="Daum C."/>
            <person name="Ezra D."/>
            <person name="Gonzalez J."/>
            <person name="Henrissat B."/>
            <person name="Kuo A."/>
            <person name="Liang C."/>
            <person name="Lipzen A."/>
            <person name="Lutzoni F."/>
            <person name="Magnuson J."/>
            <person name="Mondo S."/>
            <person name="Nolan M."/>
            <person name="Ohm R."/>
            <person name="Pangilinan J."/>
            <person name="Park H.-J."/>
            <person name="Ramirez L."/>
            <person name="Alfaro M."/>
            <person name="Sun H."/>
            <person name="Tritt A."/>
            <person name="Yoshinaga Y."/>
            <person name="Zwiers L.-H."/>
            <person name="Turgeon B."/>
            <person name="Goodwin S."/>
            <person name="Spatafora J."/>
            <person name="Crous P."/>
            <person name="Grigoriev I."/>
        </authorList>
    </citation>
    <scope>NUCLEOTIDE SEQUENCE</scope>
    <source>
        <strain evidence="7">CBS 101060</strain>
    </source>
</reference>
<accession>A0A9P4VPR7</accession>
<comment type="subcellular location">
    <subcellularLocation>
        <location evidence="2">Chromosome</location>
        <location evidence="2">Centromere</location>
    </subcellularLocation>
    <subcellularLocation>
        <location evidence="1">Nucleus</location>
    </subcellularLocation>
</comment>
<keyword evidence="6" id="KW-0137">Centromere</keyword>
<dbReference type="AlphaFoldDB" id="A0A9P4VPR7"/>
<organism evidence="7 8">
    <name type="scientific">Patellaria atrata CBS 101060</name>
    <dbReference type="NCBI Taxonomy" id="1346257"/>
    <lineage>
        <taxon>Eukaryota</taxon>
        <taxon>Fungi</taxon>
        <taxon>Dikarya</taxon>
        <taxon>Ascomycota</taxon>
        <taxon>Pezizomycotina</taxon>
        <taxon>Dothideomycetes</taxon>
        <taxon>Dothideomycetes incertae sedis</taxon>
        <taxon>Patellariales</taxon>
        <taxon>Patellariaceae</taxon>
        <taxon>Patellaria</taxon>
    </lineage>
</organism>
<dbReference type="InterPro" id="IPR018464">
    <property type="entry name" value="CENP-O"/>
</dbReference>
<evidence type="ECO:0000313" key="8">
    <source>
        <dbReference type="Proteomes" id="UP000799429"/>
    </source>
</evidence>
<keyword evidence="8" id="KW-1185">Reference proteome</keyword>
<proteinExistence type="inferred from homology"/>
<evidence type="ECO:0000256" key="2">
    <source>
        <dbReference type="ARBA" id="ARBA00004584"/>
    </source>
</evidence>
<comment type="caution">
    <text evidence="7">The sequence shown here is derived from an EMBL/GenBank/DDBJ whole genome shotgun (WGS) entry which is preliminary data.</text>
</comment>
<evidence type="ECO:0000256" key="4">
    <source>
        <dbReference type="ARBA" id="ARBA00022454"/>
    </source>
</evidence>
<name>A0A9P4VPR7_9PEZI</name>
<dbReference type="Pfam" id="PF09496">
    <property type="entry name" value="CENP-O"/>
    <property type="match status" value="1"/>
</dbReference>
<evidence type="ECO:0008006" key="9">
    <source>
        <dbReference type="Google" id="ProtNLM"/>
    </source>
</evidence>
<evidence type="ECO:0000256" key="5">
    <source>
        <dbReference type="ARBA" id="ARBA00023242"/>
    </source>
</evidence>
<sequence>MDDTNLPSDLDAEISTLRSQIQHLKTRRAVLTTALLSSHHTLHRLERAASNPRLRTHKTPIESALALTRAQRKHNEQTTHRLCAGATAFAVRDPDPRAADGGRVLGVRIEVPVRDQLLPAYYVLLKREGDGDGVRVRMRVCKHTVPACVSVEGLAARYLPGEGKRQDLGMFVKRLRREIVGWHCRIMAVEGLRGEVGLEKGGDVHTDGGIVDVGVTDLSVRELRMEWVDGTRARIRISAHGCVERVVVSVGEGGDRSTAGELRRRIEGGDGRIEGIVKRILA</sequence>
<dbReference type="OrthoDB" id="10050372at2759"/>
<keyword evidence="5" id="KW-0539">Nucleus</keyword>
<dbReference type="PANTHER" id="PTHR14582">
    <property type="entry name" value="INNER KINETOCHORE SUBUNIT MAL2"/>
    <property type="match status" value="1"/>
</dbReference>
<dbReference type="EMBL" id="MU006095">
    <property type="protein sequence ID" value="KAF2839083.1"/>
    <property type="molecule type" value="Genomic_DNA"/>
</dbReference>
<evidence type="ECO:0000256" key="6">
    <source>
        <dbReference type="ARBA" id="ARBA00023328"/>
    </source>
</evidence>
<evidence type="ECO:0000313" key="7">
    <source>
        <dbReference type="EMBL" id="KAF2839083.1"/>
    </source>
</evidence>
<comment type="similarity">
    <text evidence="3">Belongs to the CENP-O/MCM21 family.</text>
</comment>
<evidence type="ECO:0000256" key="1">
    <source>
        <dbReference type="ARBA" id="ARBA00004123"/>
    </source>
</evidence>
<dbReference type="GO" id="GO:0031511">
    <property type="term" value="C:Mis6-Sim4 complex"/>
    <property type="evidence" value="ECO:0007669"/>
    <property type="project" value="TreeGrafter"/>
</dbReference>
<keyword evidence="4" id="KW-0158">Chromosome</keyword>
<gene>
    <name evidence="7" type="ORF">M501DRAFT_1051112</name>
</gene>
<protein>
    <recommendedName>
        <fullName evidence="9">Cenp-O kinetochore centromere component</fullName>
    </recommendedName>
</protein>
<dbReference type="Proteomes" id="UP000799429">
    <property type="component" value="Unassembled WGS sequence"/>
</dbReference>